<comment type="caution">
    <text evidence="1">The sequence shown here is derived from an EMBL/GenBank/DDBJ whole genome shotgun (WGS) entry which is preliminary data.</text>
</comment>
<dbReference type="EMBL" id="CAJJDN010000041">
    <property type="protein sequence ID" value="CAD8080701.1"/>
    <property type="molecule type" value="Genomic_DNA"/>
</dbReference>
<evidence type="ECO:0000313" key="1">
    <source>
        <dbReference type="EMBL" id="CAD8080701.1"/>
    </source>
</evidence>
<accession>A0A8S1MQE7</accession>
<keyword evidence="2" id="KW-1185">Reference proteome</keyword>
<organism evidence="1 2">
    <name type="scientific">Paramecium sonneborni</name>
    <dbReference type="NCBI Taxonomy" id="65129"/>
    <lineage>
        <taxon>Eukaryota</taxon>
        <taxon>Sar</taxon>
        <taxon>Alveolata</taxon>
        <taxon>Ciliophora</taxon>
        <taxon>Intramacronucleata</taxon>
        <taxon>Oligohymenophorea</taxon>
        <taxon>Peniculida</taxon>
        <taxon>Parameciidae</taxon>
        <taxon>Paramecium</taxon>
    </lineage>
</organism>
<name>A0A8S1MQE7_9CILI</name>
<dbReference type="Proteomes" id="UP000692954">
    <property type="component" value="Unassembled WGS sequence"/>
</dbReference>
<sequence length="33" mass="4081">MEPKKKPQFLKLTTQNQQKMVKSRQKLEFFLEQ</sequence>
<proteinExistence type="predicted"/>
<protein>
    <submittedName>
        <fullName evidence="1">Uncharacterized protein</fullName>
    </submittedName>
</protein>
<gene>
    <name evidence="1" type="ORF">PSON_ATCC_30995.1.T0410009</name>
</gene>
<evidence type="ECO:0000313" key="2">
    <source>
        <dbReference type="Proteomes" id="UP000692954"/>
    </source>
</evidence>
<dbReference type="AlphaFoldDB" id="A0A8S1MQE7"/>
<reference evidence="1" key="1">
    <citation type="submission" date="2021-01" db="EMBL/GenBank/DDBJ databases">
        <authorList>
            <consortium name="Genoscope - CEA"/>
            <person name="William W."/>
        </authorList>
    </citation>
    <scope>NUCLEOTIDE SEQUENCE</scope>
</reference>